<dbReference type="InterPro" id="IPR000182">
    <property type="entry name" value="GNAT_dom"/>
</dbReference>
<organism evidence="2 3">
    <name type="scientific">Bacillus paramycoides</name>
    <dbReference type="NCBI Taxonomy" id="2026194"/>
    <lineage>
        <taxon>Bacteria</taxon>
        <taxon>Bacillati</taxon>
        <taxon>Bacillota</taxon>
        <taxon>Bacilli</taxon>
        <taxon>Bacillales</taxon>
        <taxon>Bacillaceae</taxon>
        <taxon>Bacillus</taxon>
        <taxon>Bacillus cereus group</taxon>
    </lineage>
</organism>
<dbReference type="Proteomes" id="UP001309448">
    <property type="component" value="Unassembled WGS sequence"/>
</dbReference>
<dbReference type="InterPro" id="IPR051908">
    <property type="entry name" value="Ribosomal_N-acetyltransferase"/>
</dbReference>
<dbReference type="Pfam" id="PF13302">
    <property type="entry name" value="Acetyltransf_3"/>
    <property type="match status" value="1"/>
</dbReference>
<comment type="caution">
    <text evidence="2">The sequence shown here is derived from an EMBL/GenBank/DDBJ whole genome shotgun (WGS) entry which is preliminary data.</text>
</comment>
<keyword evidence="3" id="KW-1185">Reference proteome</keyword>
<dbReference type="SUPFAM" id="SSF55729">
    <property type="entry name" value="Acyl-CoA N-acyltransferases (Nat)"/>
    <property type="match status" value="1"/>
</dbReference>
<feature type="domain" description="N-acetyltransferase" evidence="1">
    <location>
        <begin position="28"/>
        <end position="187"/>
    </location>
</feature>
<dbReference type="PROSITE" id="PS51186">
    <property type="entry name" value="GNAT"/>
    <property type="match status" value="1"/>
</dbReference>
<dbReference type="InterPro" id="IPR016181">
    <property type="entry name" value="Acyl_CoA_acyltransferase"/>
</dbReference>
<dbReference type="Gene3D" id="3.40.630.30">
    <property type="match status" value="1"/>
</dbReference>
<dbReference type="RefSeq" id="WP_327918900.1">
    <property type="nucleotide sequence ID" value="NZ_JARMDB010000001.1"/>
</dbReference>
<gene>
    <name evidence="2" type="ORF">P4U88_01550</name>
</gene>
<dbReference type="PANTHER" id="PTHR43441">
    <property type="entry name" value="RIBOSOMAL-PROTEIN-SERINE ACETYLTRANSFERASE"/>
    <property type="match status" value="1"/>
</dbReference>
<dbReference type="PANTHER" id="PTHR43441:SF3">
    <property type="entry name" value="ACETYLTRANSFERASE"/>
    <property type="match status" value="1"/>
</dbReference>
<accession>A0ABU6MP67</accession>
<proteinExistence type="predicted"/>
<dbReference type="EMBL" id="JARMDB010000001">
    <property type="protein sequence ID" value="MED1564647.1"/>
    <property type="molecule type" value="Genomic_DNA"/>
</dbReference>
<reference evidence="2 3" key="1">
    <citation type="submission" date="2023-03" db="EMBL/GenBank/DDBJ databases">
        <title>Bacillus Genome Sequencing.</title>
        <authorList>
            <person name="Dunlap C."/>
        </authorList>
    </citation>
    <scope>NUCLEOTIDE SEQUENCE [LARGE SCALE GENOMIC DNA]</scope>
    <source>
        <strain evidence="2 3">B-615</strain>
    </source>
</reference>
<sequence>MNPLLFDFPTEFNTERLFIRMPKPGDGKVVYEAIQASMKELKPWMVFAQKEQTEEEIEESIRKSHIQFLQREDLRLLVFSKETGEFIASAGLHRINWDIPQFEIGYWIDSRFSGKGYMVEAAAGITDYAFAELKANRVEIRCDSLNKKSRAIPEKLGFKLEGILESASVAVEGNGLRDMCVFAMTRSTYEKEEL</sequence>
<evidence type="ECO:0000259" key="1">
    <source>
        <dbReference type="PROSITE" id="PS51186"/>
    </source>
</evidence>
<evidence type="ECO:0000313" key="3">
    <source>
        <dbReference type="Proteomes" id="UP001309448"/>
    </source>
</evidence>
<protein>
    <submittedName>
        <fullName evidence="2">GNAT family N-acetyltransferase</fullName>
    </submittedName>
</protein>
<evidence type="ECO:0000313" key="2">
    <source>
        <dbReference type="EMBL" id="MED1564647.1"/>
    </source>
</evidence>
<name>A0ABU6MP67_9BACI</name>